<dbReference type="GO" id="GO:0043041">
    <property type="term" value="P:amino acid activation for nonribosomal peptide biosynthetic process"/>
    <property type="evidence" value="ECO:0007669"/>
    <property type="project" value="TreeGrafter"/>
</dbReference>
<dbReference type="NCBIfam" id="TIGR01733">
    <property type="entry name" value="AA-adenyl-dom"/>
    <property type="match status" value="2"/>
</dbReference>
<dbReference type="FunFam" id="3.30.300.30:FF:000010">
    <property type="entry name" value="Enterobactin synthetase component F"/>
    <property type="match status" value="2"/>
</dbReference>
<evidence type="ECO:0000256" key="1">
    <source>
        <dbReference type="ARBA" id="ARBA00001957"/>
    </source>
</evidence>
<proteinExistence type="inferred from homology"/>
<comment type="cofactor">
    <cofactor evidence="1">
        <name>pantetheine 4'-phosphate</name>
        <dbReference type="ChEBI" id="CHEBI:47942"/>
    </cofactor>
</comment>
<dbReference type="PROSITE" id="PS50075">
    <property type="entry name" value="CARRIER"/>
    <property type="match status" value="2"/>
</dbReference>
<dbReference type="Gene3D" id="3.40.50.980">
    <property type="match status" value="4"/>
</dbReference>
<dbReference type="SUPFAM" id="SSF56801">
    <property type="entry name" value="Acetyl-CoA synthetase-like"/>
    <property type="match status" value="2"/>
</dbReference>
<dbReference type="Proteomes" id="UP000248749">
    <property type="component" value="Unassembled WGS sequence"/>
</dbReference>
<accession>A0A2W2BPP7</accession>
<dbReference type="InterPro" id="IPR023213">
    <property type="entry name" value="CAT-like_dom_sf"/>
</dbReference>
<dbReference type="Pfam" id="PF00501">
    <property type="entry name" value="AMP-binding"/>
    <property type="match status" value="2"/>
</dbReference>
<dbReference type="Pfam" id="PF13193">
    <property type="entry name" value="AMP-binding_C"/>
    <property type="match status" value="2"/>
</dbReference>
<dbReference type="GO" id="GO:0003824">
    <property type="term" value="F:catalytic activity"/>
    <property type="evidence" value="ECO:0007669"/>
    <property type="project" value="InterPro"/>
</dbReference>
<dbReference type="Pfam" id="PF00550">
    <property type="entry name" value="PP-binding"/>
    <property type="match status" value="2"/>
</dbReference>
<feature type="domain" description="Carrier" evidence="5">
    <location>
        <begin position="2039"/>
        <end position="2113"/>
    </location>
</feature>
<dbReference type="FunFam" id="3.30.559.30:FF:000001">
    <property type="entry name" value="Non-ribosomal peptide synthetase"/>
    <property type="match status" value="1"/>
</dbReference>
<name>A0A2W2BPP7_9ACTN</name>
<dbReference type="SUPFAM" id="SSF52777">
    <property type="entry name" value="CoA-dependent acyltransferases"/>
    <property type="match status" value="4"/>
</dbReference>
<dbReference type="GO" id="GO:0008610">
    <property type="term" value="P:lipid biosynthetic process"/>
    <property type="evidence" value="ECO:0007669"/>
    <property type="project" value="UniProtKB-ARBA"/>
</dbReference>
<dbReference type="PANTHER" id="PTHR45527">
    <property type="entry name" value="NONRIBOSOMAL PEPTIDE SYNTHETASE"/>
    <property type="match status" value="1"/>
</dbReference>
<dbReference type="Pfam" id="PF00668">
    <property type="entry name" value="Condensation"/>
    <property type="match status" value="2"/>
</dbReference>
<evidence type="ECO:0000313" key="7">
    <source>
        <dbReference type="Proteomes" id="UP000248749"/>
    </source>
</evidence>
<keyword evidence="7" id="KW-1185">Reference proteome</keyword>
<keyword evidence="3" id="KW-0596">Phosphopantetheine</keyword>
<evidence type="ECO:0000256" key="3">
    <source>
        <dbReference type="ARBA" id="ARBA00022450"/>
    </source>
</evidence>
<dbReference type="FunFam" id="1.10.1200.10:FF:000016">
    <property type="entry name" value="Non-ribosomal peptide synthase"/>
    <property type="match status" value="1"/>
</dbReference>
<dbReference type="FunFam" id="2.30.38.10:FF:000001">
    <property type="entry name" value="Non-ribosomal peptide synthetase PvdI"/>
    <property type="match status" value="2"/>
</dbReference>
<organism evidence="6 7">
    <name type="scientific">Micromonospora deserti</name>
    <dbReference type="NCBI Taxonomy" id="2070366"/>
    <lineage>
        <taxon>Bacteria</taxon>
        <taxon>Bacillati</taxon>
        <taxon>Actinomycetota</taxon>
        <taxon>Actinomycetes</taxon>
        <taxon>Micromonosporales</taxon>
        <taxon>Micromonosporaceae</taxon>
        <taxon>Micromonospora</taxon>
    </lineage>
</organism>
<dbReference type="FunFam" id="3.40.50.980:FF:000001">
    <property type="entry name" value="Non-ribosomal peptide synthetase"/>
    <property type="match status" value="2"/>
</dbReference>
<dbReference type="OrthoDB" id="5476914at2"/>
<dbReference type="Gene3D" id="2.30.38.10">
    <property type="entry name" value="Luciferase, Domain 3"/>
    <property type="match status" value="2"/>
</dbReference>
<dbReference type="GO" id="GO:0072330">
    <property type="term" value="P:monocarboxylic acid biosynthetic process"/>
    <property type="evidence" value="ECO:0007669"/>
    <property type="project" value="UniProtKB-ARBA"/>
</dbReference>
<protein>
    <submittedName>
        <fullName evidence="6">Non-ribosomal peptide synthetase</fullName>
    </submittedName>
</protein>
<evidence type="ECO:0000256" key="4">
    <source>
        <dbReference type="ARBA" id="ARBA00022553"/>
    </source>
</evidence>
<comment type="caution">
    <text evidence="6">The sequence shown here is derived from an EMBL/GenBank/DDBJ whole genome shotgun (WGS) entry which is preliminary data.</text>
</comment>
<dbReference type="GO" id="GO:0044550">
    <property type="term" value="P:secondary metabolite biosynthetic process"/>
    <property type="evidence" value="ECO:0007669"/>
    <property type="project" value="UniProtKB-ARBA"/>
</dbReference>
<dbReference type="GO" id="GO:0031177">
    <property type="term" value="F:phosphopantetheine binding"/>
    <property type="evidence" value="ECO:0007669"/>
    <property type="project" value="InterPro"/>
</dbReference>
<dbReference type="Gene3D" id="3.30.300.30">
    <property type="match status" value="2"/>
</dbReference>
<dbReference type="PANTHER" id="PTHR45527:SF1">
    <property type="entry name" value="FATTY ACID SYNTHASE"/>
    <property type="match status" value="1"/>
</dbReference>
<dbReference type="EMBL" id="POUB01000283">
    <property type="protein sequence ID" value="PZF88092.1"/>
    <property type="molecule type" value="Genomic_DNA"/>
</dbReference>
<dbReference type="InterPro" id="IPR045851">
    <property type="entry name" value="AMP-bd_C_sf"/>
</dbReference>
<dbReference type="InterPro" id="IPR010071">
    <property type="entry name" value="AA_adenyl_dom"/>
</dbReference>
<dbReference type="Gene3D" id="1.10.1200.10">
    <property type="entry name" value="ACP-like"/>
    <property type="match status" value="2"/>
</dbReference>
<dbReference type="Gene3D" id="3.30.559.30">
    <property type="entry name" value="Nonribosomal peptide synthetase, condensation domain"/>
    <property type="match status" value="2"/>
</dbReference>
<feature type="non-terminal residue" evidence="6">
    <location>
        <position position="1"/>
    </location>
</feature>
<dbReference type="GO" id="GO:0005829">
    <property type="term" value="C:cytosol"/>
    <property type="evidence" value="ECO:0007669"/>
    <property type="project" value="TreeGrafter"/>
</dbReference>
<sequence length="2142" mass="228739">PTPEALASVLTDLDPAGEPPALTVPALPGLADGAQVLPLAPLQEGLLFLAGLNAADDDRGDGAYVVQLLIDLDGPVDGDRLRAALAAVTARHSGLRAAFQHAPDGTAVQVVADEVTVPWRAVDLSAAADGAARAELVADEERTRPFDLSAAPLLRATLLKLDQRRFRLLLTAHHLVVDGWSLPVLVRDLLDAYPAGGVHPEPVRPYRDYLAWLAGRDRSAARAAWRAALAGLDEPTRLVRAAPGAAPERLIDAHLDEATTAALTGVARSHGLTVNTVLQGAWAILLGLLTGRDDVVFGTSVSGRPADLPGVESMVGLFINTVPVRVRIDRGEPIAAGLSRLQHDQAGLIAHHHLSLADIQREAGVGELFDTLLVFENYPLDPGEPPHAADITVSGIDRRDATHYPLSLTVTPGHRLALRVAYRPDLIDPVLAGRIITWLTRLLAAIAADAARPLAAVDLLTAEERSRLLAAGDGGRRAVPAATLAEAFEAQAAGEPERTAVVAGRSRLGFGELNARANRLAHLLIRRGVGPEDVVGLALPRDEHLMIGLLAVLKAGAAALPLDADHPAERIAYQLTDTAAACVLATHATTGALPPDCATVAVDDPRPLDGLPGHDPTDRDRIRPLRAANPAYVIYTSGSTGAPKGVVIPHHGLANLFAVHLADFITPEVAAAGGRRLRAGLVASVVFDTFWEPVLWMVAGHELHLVDEQTRLDPEALVRQVRDERIDLLDLTPSYVPQLLAAGLLDPAQHRPRIVMLGGEAVGAPLWSFLLDAGGVAGHNFYGPTEFTVDALSCRIRDHDAPMVGRPVGNSRTYVLDAALSPVPPGVPGELYLAGPQLARGYLGRPGLTAARFVADPYGPPGTRMYRTGDLVRWDEDGVLEYLGRTDHQVKIRGFRIEPGEIEAELTRERSIEAAVVVVHPDGDQKRLVGYVVPHAGAAIDPERLRRELSARLPGYLVPAALVPLDALPLTVSGKLDRRALPAPRFGPNGGGRAARNPREQLLCELFAEVLGVEGVGVDDDFFALGGHSLLATRLISRIRRVLDVEVTIRALFDAPTVAGLADVLDHAGSQRPALHPVDRPERLGLSYAQQRLWFLHQLEGPSPTYNIPVALRLSGPLDRDALRAALADVAARHESLRTVIDQRDGQPVQRVLPVGAATPPLLIRDDPGGLAVRLTEAARHPFDLATEPPLRAWLFPTGADGHVLLVLLHHIAGDEWSMAPLMRDLATAYAARRRGEAPAWAPLRVQYADYTRWQDKLLGRADDPDSLHARQLRYWTDALRGLPDQLDLPADRPRPPAASYRGGTVPFRIPGQLHDGIRRLARAAGVSVFMVLQAGLAALLTRLGAGTDIPIGTPVAGRTDDALDDLVGFFVNTVVLRTDTAGDPTFEELLARVRRTDLAAFDHQDVPFEHVVDAANPARSLARHPLFQVMLVHYRQQDAAPDLPGVVAEPQPVDVGVAKVDLTWYVVERAGGDGIDGTLEYSLDLFDPATADALAQRLVRLLTSAVVDPARPLADLDVLLPGERTLLLAQRNDTAAPLPAATLPELIARQVRATPHATAIRSGDTELSYADLDAYAESLAARLRANGAGPERIVAVAVPRTADLPVALLAVLKSGAAYLPLDLDYPGDRIVYMLADAAPVCVLTTREAADRLPDTAVPRLLLDRPPTDLAGIPAVPAAPVNPAYVIYTSGSTGRPKGVVVSHAALVNFLLSMRDRFALRGADRLLAVTTIGFDIAALELYLPLLCGAAVVIADKAAVRDPGALLDLARRSGATIMQATPTLWQALLAEPDHLPSGLRMLVGGEALPAPLAATMHRRAANVTNLYGPTESTIWSTAADVTDSGGAPPIGAPIRNTQVFVLDAALRPVPPGVAGELYIAGAGLARGYLGRPGLTAERFVANPFGAPGERMYRTGDLVRWRRDGQLEFLGRVDHQVKLRGFRIELGEIESVLGAHPSVAEARMVVREDRPGHKQLVAYLVPRHCGAPDSRQLREHLAARLPEYMLPAAFVTLKALPLTPNGKLDRDALPVPEFTSAAAPRPPRTPAERILTAAVAEVLGVPTVGIEDSFFELGGDSIASIQLVSRARQAGLALTVRQVFEHRTVEDLARHAGQVAAPVPAVERPLVTLTDDELAEFENDLGSLA</sequence>
<dbReference type="PROSITE" id="PS00455">
    <property type="entry name" value="AMP_BINDING"/>
    <property type="match status" value="2"/>
</dbReference>
<dbReference type="SUPFAM" id="SSF47336">
    <property type="entry name" value="ACP-like"/>
    <property type="match status" value="2"/>
</dbReference>
<dbReference type="InterPro" id="IPR006162">
    <property type="entry name" value="Ppantetheine_attach_site"/>
</dbReference>
<dbReference type="Gene3D" id="3.30.559.10">
    <property type="entry name" value="Chloramphenicol acetyltransferase-like domain"/>
    <property type="match status" value="2"/>
</dbReference>
<dbReference type="CDD" id="cd12116">
    <property type="entry name" value="A_NRPS_Ta1_like"/>
    <property type="match status" value="1"/>
</dbReference>
<dbReference type="InterPro" id="IPR009081">
    <property type="entry name" value="PP-bd_ACP"/>
</dbReference>
<evidence type="ECO:0000313" key="6">
    <source>
        <dbReference type="EMBL" id="PZF88092.1"/>
    </source>
</evidence>
<dbReference type="CDD" id="cd19540">
    <property type="entry name" value="LCL_NRPS-like"/>
    <property type="match status" value="1"/>
</dbReference>
<gene>
    <name evidence="6" type="ORF">C1I99_26840</name>
</gene>
<dbReference type="CDD" id="cd05930">
    <property type="entry name" value="A_NRPS"/>
    <property type="match status" value="1"/>
</dbReference>
<dbReference type="FunFam" id="3.40.50.12780:FF:000012">
    <property type="entry name" value="Non-ribosomal peptide synthetase"/>
    <property type="match status" value="1"/>
</dbReference>
<dbReference type="InterPro" id="IPR020806">
    <property type="entry name" value="PKS_PP-bd"/>
</dbReference>
<dbReference type="InterPro" id="IPR000873">
    <property type="entry name" value="AMP-dep_synth/lig_dom"/>
</dbReference>
<comment type="similarity">
    <text evidence="2">Belongs to the ATP-dependent AMP-binding enzyme family.</text>
</comment>
<dbReference type="PROSITE" id="PS00012">
    <property type="entry name" value="PHOSPHOPANTETHEINE"/>
    <property type="match status" value="2"/>
</dbReference>
<evidence type="ECO:0000256" key="2">
    <source>
        <dbReference type="ARBA" id="ARBA00006432"/>
    </source>
</evidence>
<dbReference type="SMART" id="SM00823">
    <property type="entry name" value="PKS_PP"/>
    <property type="match status" value="2"/>
</dbReference>
<dbReference type="CDD" id="cd19543">
    <property type="entry name" value="DCL_NRPS"/>
    <property type="match status" value="1"/>
</dbReference>
<dbReference type="InterPro" id="IPR020845">
    <property type="entry name" value="AMP-binding_CS"/>
</dbReference>
<reference evidence="6 7" key="1">
    <citation type="submission" date="2018-01" db="EMBL/GenBank/DDBJ databases">
        <title>Draft genome sequence of Salinispora sp. 13K206.</title>
        <authorList>
            <person name="Sahin N."/>
            <person name="Saygin H."/>
            <person name="Ay H."/>
        </authorList>
    </citation>
    <scope>NUCLEOTIDE SEQUENCE [LARGE SCALE GENOMIC DNA]</scope>
    <source>
        <strain evidence="6 7">13K206</strain>
    </source>
</reference>
<dbReference type="InterPro" id="IPR001242">
    <property type="entry name" value="Condensation_dom"/>
</dbReference>
<keyword evidence="4" id="KW-0597">Phosphoprotein</keyword>
<feature type="domain" description="Carrier" evidence="5">
    <location>
        <begin position="994"/>
        <end position="1069"/>
    </location>
</feature>
<evidence type="ECO:0000259" key="5">
    <source>
        <dbReference type="PROSITE" id="PS50075"/>
    </source>
</evidence>
<dbReference type="InterPro" id="IPR025110">
    <property type="entry name" value="AMP-bd_C"/>
</dbReference>
<dbReference type="FunFam" id="1.10.1200.10:FF:000005">
    <property type="entry name" value="Nonribosomal peptide synthetase 1"/>
    <property type="match status" value="1"/>
</dbReference>
<dbReference type="InterPro" id="IPR036736">
    <property type="entry name" value="ACP-like_sf"/>
</dbReference>